<name>A0A8J6BYX5_ZIZPA</name>
<dbReference type="InterPro" id="IPR001680">
    <property type="entry name" value="WD40_rpt"/>
</dbReference>
<evidence type="ECO:0000313" key="1">
    <source>
        <dbReference type="EMBL" id="KAG8099509.1"/>
    </source>
</evidence>
<dbReference type="Pfam" id="PF00400">
    <property type="entry name" value="WD40"/>
    <property type="match status" value="1"/>
</dbReference>
<dbReference type="SMART" id="SM00320">
    <property type="entry name" value="WD40"/>
    <property type="match status" value="1"/>
</dbReference>
<gene>
    <name evidence="1" type="ORF">GUJ93_ZPchr0013g34833</name>
</gene>
<dbReference type="Proteomes" id="UP000729402">
    <property type="component" value="Unassembled WGS sequence"/>
</dbReference>
<comment type="caution">
    <text evidence="1">The sequence shown here is derived from an EMBL/GenBank/DDBJ whole genome shotgun (WGS) entry which is preliminary data.</text>
</comment>
<keyword evidence="2" id="KW-1185">Reference proteome</keyword>
<reference evidence="1" key="1">
    <citation type="journal article" date="2021" name="bioRxiv">
        <title>Whole Genome Assembly and Annotation of Northern Wild Rice, Zizania palustris L., Supports a Whole Genome Duplication in the Zizania Genus.</title>
        <authorList>
            <person name="Haas M."/>
            <person name="Kono T."/>
            <person name="Macchietto M."/>
            <person name="Millas R."/>
            <person name="McGilp L."/>
            <person name="Shao M."/>
            <person name="Duquette J."/>
            <person name="Hirsch C.N."/>
            <person name="Kimball J."/>
        </authorList>
    </citation>
    <scope>NUCLEOTIDE SEQUENCE</scope>
    <source>
        <tissue evidence="1">Fresh leaf tissue</tissue>
    </source>
</reference>
<accession>A0A8J6BYX5</accession>
<proteinExistence type="predicted"/>
<dbReference type="EMBL" id="JAAALK010000079">
    <property type="protein sequence ID" value="KAG8099509.1"/>
    <property type="molecule type" value="Genomic_DNA"/>
</dbReference>
<evidence type="ECO:0000313" key="2">
    <source>
        <dbReference type="Proteomes" id="UP000729402"/>
    </source>
</evidence>
<sequence>MMEKWSFQKLLPSIKLSPRQVTTARPLRIQISNSSVPYLETLHPSVGGVAKPSPPGGLEEHRLSRRFSVLGGGWIGMGEGLRELPADGVSGLCFSRHSDRLLVSSWDKTVRLYDAGSRRLRCHDDVHASGARDGLLLPRRLCGGSASVATAPCGGWASILVDTISWVAMMPQLAVPTTPTPLCPR</sequence>
<reference evidence="1" key="2">
    <citation type="submission" date="2021-02" db="EMBL/GenBank/DDBJ databases">
        <authorList>
            <person name="Kimball J.A."/>
            <person name="Haas M.W."/>
            <person name="Macchietto M."/>
            <person name="Kono T."/>
            <person name="Duquette J."/>
            <person name="Shao M."/>
        </authorList>
    </citation>
    <scope>NUCLEOTIDE SEQUENCE</scope>
    <source>
        <tissue evidence="1">Fresh leaf tissue</tissue>
    </source>
</reference>
<organism evidence="1 2">
    <name type="scientific">Zizania palustris</name>
    <name type="common">Northern wild rice</name>
    <dbReference type="NCBI Taxonomy" id="103762"/>
    <lineage>
        <taxon>Eukaryota</taxon>
        <taxon>Viridiplantae</taxon>
        <taxon>Streptophyta</taxon>
        <taxon>Embryophyta</taxon>
        <taxon>Tracheophyta</taxon>
        <taxon>Spermatophyta</taxon>
        <taxon>Magnoliopsida</taxon>
        <taxon>Liliopsida</taxon>
        <taxon>Poales</taxon>
        <taxon>Poaceae</taxon>
        <taxon>BOP clade</taxon>
        <taxon>Oryzoideae</taxon>
        <taxon>Oryzeae</taxon>
        <taxon>Zizaniinae</taxon>
        <taxon>Zizania</taxon>
    </lineage>
</organism>
<protein>
    <submittedName>
        <fullName evidence="1">Uncharacterized protein</fullName>
    </submittedName>
</protein>
<dbReference type="AlphaFoldDB" id="A0A8J6BYX5"/>
<dbReference type="OrthoDB" id="5240432at2759"/>